<keyword evidence="10" id="KW-0406">Ion transport</keyword>
<evidence type="ECO:0000259" key="27">
    <source>
        <dbReference type="PROSITE" id="PS50113"/>
    </source>
</evidence>
<evidence type="ECO:0000256" key="20">
    <source>
        <dbReference type="ARBA" id="ARBA00082973"/>
    </source>
</evidence>
<evidence type="ECO:0000256" key="1">
    <source>
        <dbReference type="ARBA" id="ARBA00004141"/>
    </source>
</evidence>
<evidence type="ECO:0000313" key="28">
    <source>
        <dbReference type="Ensembl" id="ENSSAUP00010061257.1"/>
    </source>
</evidence>
<keyword evidence="8" id="KW-0630">Potassium</keyword>
<sequence length="1207" mass="133104">MPVMRGLLAPQNTFLDTIATRFDGTHSNFVLGNAQVQSLYPIVYCSDGFCELTGYARAELMQKSCACHFLYGPETSDRLTAQIQGALDERKEFKTELVFYKKEGTQFWCLLDIVPIKNEKSEVVLFLVSHKDITDKKKDQDPEQGPETDEETGLEVHQVTRPPGFNTNRRRSRAVLYHLSGHLQKQDKSKLKINNNMFGEKPPIPEYKVAAIQKSRFILLHYGTFKAGWDWLILLATFYVAVTVPYNVCFTVVGGRDEGSSSAPRSPPSVSDILVEILFILDILLNFRTTFVSTSGQVVYDARSICVHYVTTWLFVDLIAALPFDLLYAFNVSVYFGVHLLKTVRLLRLLRLLQKLERYSQYSAVVLTLLMSMFALLAHWMACVWYFIGRREIESPGSWDSGWLHELAKRLGTPYFLSPLTTLVPSTVSTLPANSSQWNVSGSEVGQGSWNSSQYYGNMSGGEAVSGTNAGGGSLGVLGGGPSMRSSYVTSLYFALSSLTSVGFGNVSANTDSEKIFSICTMLIGALMHAVVFGNVTAIIQRMYSRRSLYHTRTKDLKDFIRVHRLPKAMEQRMLECFQTTWSVNNGIDVSELLKDFPDELRADIAMHLNKELLQLPLFESASRGCLRSLSLIIKTSFCAPGEFLIRQGDALQAIYFVCSGSMEVLKDNTVLAILGKGDLIGSDYLTKEQVIKTNANVKALTYCDLQYISLKGLREVLRLYPEYAQKFISEIQHDLTYNLREGHSADVDWESNGGLVKKLPSIREDEEGDEEQSSVSCAPRSPLRLSRGLNSPLRSPLLPPRPFRAPSEHSRPTTLQIPVVSFSSVPPELSPRFVDGIETESNSNSSQKFEFSPSLSPAAPPSPYPGIREHSEIKHSVSKLTDEMNSLSKQVSKLSQELQEMTRLLKPLLQTASPPILMTMMPNLTPPPCNASQLSASTCVMLPTAAPSCSLQRPDNHSLLDSGDTEGVDLPGCLLPTPHSPKRPNPSSSASPQNPPKPPGGHTHPNLPSPEDQLPEGSPVPQSPHASSSNGVFLPPLQEQPPMASHTPSPSLSFSMSLSSSPSLSPCQGPHLSRPGSCANRDLLPPPPLQDTPPPPSSHCSAPPSLTSSPGDLRLRPFPSIPLVSPTVSLHPSSHSLPLSLDFASARRGQGDNQTPPWCRSQLHHKEARPVTYPQELEMQEWGQQAEDANTSTEHISFIDEEEPAL</sequence>
<dbReference type="InterPro" id="IPR003938">
    <property type="entry name" value="K_chnl_volt-dep_EAG/ELK/ERG"/>
</dbReference>
<reference evidence="28" key="2">
    <citation type="submission" date="2025-08" db="UniProtKB">
        <authorList>
            <consortium name="Ensembl"/>
        </authorList>
    </citation>
    <scope>IDENTIFICATION</scope>
</reference>
<feature type="compositionally biased region" description="Low complexity" evidence="23">
    <location>
        <begin position="780"/>
        <end position="797"/>
    </location>
</feature>
<dbReference type="OMA" id="MEHISYI"/>
<keyword evidence="12" id="KW-0325">Glycoprotein</keyword>
<dbReference type="InParanoid" id="A0A671YEC5"/>
<evidence type="ECO:0000256" key="13">
    <source>
        <dbReference type="ARBA" id="ARBA00023303"/>
    </source>
</evidence>
<dbReference type="InterPro" id="IPR000595">
    <property type="entry name" value="cNMP-bd_dom"/>
</dbReference>
<evidence type="ECO:0000256" key="17">
    <source>
        <dbReference type="ARBA" id="ARBA00074373"/>
    </source>
</evidence>
<dbReference type="GeneTree" id="ENSGT00940000165242"/>
<feature type="coiled-coil region" evidence="22">
    <location>
        <begin position="76"/>
        <end position="103"/>
    </location>
</feature>
<evidence type="ECO:0000256" key="14">
    <source>
        <dbReference type="ARBA" id="ARBA00034430"/>
    </source>
</evidence>
<dbReference type="GO" id="GO:0005886">
    <property type="term" value="C:plasma membrane"/>
    <property type="evidence" value="ECO:0007669"/>
    <property type="project" value="TreeGrafter"/>
</dbReference>
<feature type="domain" description="PAC" evidence="27">
    <location>
        <begin position="93"/>
        <end position="145"/>
    </location>
</feature>
<evidence type="ECO:0000256" key="24">
    <source>
        <dbReference type="SAM" id="Phobius"/>
    </source>
</evidence>
<dbReference type="Pfam" id="PF13426">
    <property type="entry name" value="PAS_9"/>
    <property type="match status" value="1"/>
</dbReference>
<evidence type="ECO:0000256" key="4">
    <source>
        <dbReference type="ARBA" id="ARBA00022538"/>
    </source>
</evidence>
<feature type="region of interest" description="Disordered" evidence="23">
    <location>
        <begin position="949"/>
        <end position="1136"/>
    </location>
</feature>
<dbReference type="Gene3D" id="2.60.120.10">
    <property type="entry name" value="Jelly Rolls"/>
    <property type="match status" value="1"/>
</dbReference>
<dbReference type="InterPro" id="IPR000700">
    <property type="entry name" value="PAS-assoc_C"/>
</dbReference>
<feature type="compositionally biased region" description="Acidic residues" evidence="23">
    <location>
        <begin position="142"/>
        <end position="153"/>
    </location>
</feature>
<evidence type="ECO:0000259" key="25">
    <source>
        <dbReference type="PROSITE" id="PS50042"/>
    </source>
</evidence>
<evidence type="ECO:0000256" key="5">
    <source>
        <dbReference type="ARBA" id="ARBA00022692"/>
    </source>
</evidence>
<feature type="transmembrane region" description="Helical" evidence="24">
    <location>
        <begin position="328"/>
        <end position="350"/>
    </location>
</feature>
<comment type="subcellular location">
    <subcellularLocation>
        <location evidence="1">Membrane</location>
        <topology evidence="1">Multi-pass membrane protein</topology>
    </subcellularLocation>
</comment>
<evidence type="ECO:0000256" key="10">
    <source>
        <dbReference type="ARBA" id="ARBA00023065"/>
    </source>
</evidence>
<dbReference type="SUPFAM" id="SSF51206">
    <property type="entry name" value="cAMP-binding domain-like"/>
    <property type="match status" value="1"/>
</dbReference>
<keyword evidence="6" id="KW-0631">Potassium channel</keyword>
<dbReference type="InterPro" id="IPR035965">
    <property type="entry name" value="PAS-like_dom_sf"/>
</dbReference>
<evidence type="ECO:0000256" key="8">
    <source>
        <dbReference type="ARBA" id="ARBA00022958"/>
    </source>
</evidence>
<protein>
    <recommendedName>
        <fullName evidence="17">Voltage-gated delayed rectifier potassium channel KCNH4</fullName>
    </recommendedName>
    <alternativeName>
        <fullName evidence="21">Brain-specific eag-like channel 2</fullName>
    </alternativeName>
    <alternativeName>
        <fullName evidence="19">Ether-a-go-go-like potassium channel 1</fullName>
    </alternativeName>
    <alternativeName>
        <fullName evidence="18">Potassium voltage-gated channel subfamily H member 4</fullName>
    </alternativeName>
    <alternativeName>
        <fullName evidence="20">Voltage-gated potassium channel subunit Kv12.3</fullName>
    </alternativeName>
</protein>
<evidence type="ECO:0000256" key="16">
    <source>
        <dbReference type="ARBA" id="ARBA00061598"/>
    </source>
</evidence>
<dbReference type="PROSITE" id="PS50042">
    <property type="entry name" value="CNMP_BINDING_3"/>
    <property type="match status" value="1"/>
</dbReference>
<comment type="function">
    <text evidence="15">Pore-forming (alpha) subunit of a voltage-gated delayed rectifier. Activates at more negative voltages, exhibits fast prepulse-independent activation kinetics and deactivates much more slowly, but shows no inactivation.</text>
</comment>
<evidence type="ECO:0000256" key="3">
    <source>
        <dbReference type="ARBA" id="ARBA00022448"/>
    </source>
</evidence>
<feature type="region of interest" description="Disordered" evidence="23">
    <location>
        <begin position="764"/>
        <end position="820"/>
    </location>
</feature>
<feature type="transmembrane region" description="Helical" evidence="24">
    <location>
        <begin position="362"/>
        <end position="388"/>
    </location>
</feature>
<feature type="compositionally biased region" description="Low complexity" evidence="23">
    <location>
        <begin position="1049"/>
        <end position="1067"/>
    </location>
</feature>
<dbReference type="Ensembl" id="ENSSAUT00010064218.1">
    <property type="protein sequence ID" value="ENSSAUP00010061257.1"/>
    <property type="gene ID" value="ENSSAUG00010024755.1"/>
</dbReference>
<evidence type="ECO:0000256" key="6">
    <source>
        <dbReference type="ARBA" id="ARBA00022826"/>
    </source>
</evidence>
<evidence type="ECO:0000256" key="23">
    <source>
        <dbReference type="SAM" id="MobiDB-lite"/>
    </source>
</evidence>
<feature type="transmembrane region" description="Helical" evidence="24">
    <location>
        <begin position="273"/>
        <end position="293"/>
    </location>
</feature>
<gene>
    <name evidence="28" type="primary">kcnh3</name>
</gene>
<feature type="coiled-coil region" evidence="22">
    <location>
        <begin position="878"/>
        <end position="905"/>
    </location>
</feature>
<dbReference type="GO" id="GO:0034702">
    <property type="term" value="C:monoatomic ion channel complex"/>
    <property type="evidence" value="ECO:0007669"/>
    <property type="project" value="UniProtKB-KW"/>
</dbReference>
<dbReference type="InterPro" id="IPR003950">
    <property type="entry name" value="K_chnl_volt-dep_ELK"/>
</dbReference>
<feature type="compositionally biased region" description="Low complexity" evidence="23">
    <location>
        <begin position="1123"/>
        <end position="1136"/>
    </location>
</feature>
<keyword evidence="3" id="KW-0813">Transport</keyword>
<evidence type="ECO:0000256" key="21">
    <source>
        <dbReference type="ARBA" id="ARBA00083198"/>
    </source>
</evidence>
<feature type="domain" description="PAS" evidence="26">
    <location>
        <begin position="42"/>
        <end position="90"/>
    </location>
</feature>
<keyword evidence="9 24" id="KW-1133">Transmembrane helix</keyword>
<keyword evidence="4" id="KW-0633">Potassium transport</keyword>
<dbReference type="CDD" id="cd00038">
    <property type="entry name" value="CAP_ED"/>
    <property type="match status" value="1"/>
</dbReference>
<proteinExistence type="inferred from homology"/>
<dbReference type="AlphaFoldDB" id="A0A671YEC5"/>
<evidence type="ECO:0000256" key="19">
    <source>
        <dbReference type="ARBA" id="ARBA00076367"/>
    </source>
</evidence>
<dbReference type="InterPro" id="IPR005821">
    <property type="entry name" value="Ion_trans_dom"/>
</dbReference>
<dbReference type="GO" id="GO:0042391">
    <property type="term" value="P:regulation of membrane potential"/>
    <property type="evidence" value="ECO:0007669"/>
    <property type="project" value="TreeGrafter"/>
</dbReference>
<dbReference type="PANTHER" id="PTHR10217:SF641">
    <property type="entry name" value="POTASSIUM VOLTAGE-GATED CHANNEL SUBFAMILY H MEMBER 3 ISOFORM X1"/>
    <property type="match status" value="1"/>
</dbReference>
<evidence type="ECO:0000313" key="29">
    <source>
        <dbReference type="Proteomes" id="UP000472265"/>
    </source>
</evidence>
<feature type="region of interest" description="Disordered" evidence="23">
    <location>
        <begin position="835"/>
        <end position="870"/>
    </location>
</feature>
<dbReference type="SUPFAM" id="SSF81324">
    <property type="entry name" value="Voltage-gated potassium channels"/>
    <property type="match status" value="1"/>
</dbReference>
<dbReference type="SMART" id="SM00086">
    <property type="entry name" value="PAC"/>
    <property type="match status" value="1"/>
</dbReference>
<dbReference type="Gene3D" id="1.10.1200.260">
    <property type="match status" value="1"/>
</dbReference>
<dbReference type="InterPro" id="IPR014710">
    <property type="entry name" value="RmlC-like_jellyroll"/>
</dbReference>
<dbReference type="NCBIfam" id="TIGR00229">
    <property type="entry name" value="sensory_box"/>
    <property type="match status" value="1"/>
</dbReference>
<reference evidence="28" key="3">
    <citation type="submission" date="2025-09" db="UniProtKB">
        <authorList>
            <consortium name="Ensembl"/>
        </authorList>
    </citation>
    <scope>IDENTIFICATION</scope>
</reference>
<dbReference type="InterPro" id="IPR050818">
    <property type="entry name" value="KCNH_animal-type"/>
</dbReference>
<evidence type="ECO:0000256" key="9">
    <source>
        <dbReference type="ARBA" id="ARBA00022989"/>
    </source>
</evidence>
<dbReference type="PROSITE" id="PS50112">
    <property type="entry name" value="PAS"/>
    <property type="match status" value="1"/>
</dbReference>
<dbReference type="Pfam" id="PF00520">
    <property type="entry name" value="Ion_trans"/>
    <property type="match status" value="1"/>
</dbReference>
<evidence type="ECO:0000256" key="15">
    <source>
        <dbReference type="ARBA" id="ARBA00058898"/>
    </source>
</evidence>
<evidence type="ECO:0000256" key="11">
    <source>
        <dbReference type="ARBA" id="ARBA00023136"/>
    </source>
</evidence>
<comment type="subunit">
    <text evidence="2">The potassium channel is probably composed of a homo- or heterotetrameric complex of pore-forming alpha subunits that can associate with modulating beta subunits.</text>
</comment>
<organism evidence="28 29">
    <name type="scientific">Sparus aurata</name>
    <name type="common">Gilthead sea bream</name>
    <dbReference type="NCBI Taxonomy" id="8175"/>
    <lineage>
        <taxon>Eukaryota</taxon>
        <taxon>Metazoa</taxon>
        <taxon>Chordata</taxon>
        <taxon>Craniata</taxon>
        <taxon>Vertebrata</taxon>
        <taxon>Euteleostomi</taxon>
        <taxon>Actinopterygii</taxon>
        <taxon>Neopterygii</taxon>
        <taxon>Teleostei</taxon>
        <taxon>Neoteleostei</taxon>
        <taxon>Acanthomorphata</taxon>
        <taxon>Eupercaria</taxon>
        <taxon>Spariformes</taxon>
        <taxon>Sparidae</taxon>
        <taxon>Sparus</taxon>
    </lineage>
</organism>
<feature type="transmembrane region" description="Helical" evidence="24">
    <location>
        <begin position="516"/>
        <end position="540"/>
    </location>
</feature>
<dbReference type="OrthoDB" id="447251at2759"/>
<dbReference type="SMART" id="SM00100">
    <property type="entry name" value="cNMP"/>
    <property type="match status" value="1"/>
</dbReference>
<dbReference type="PRINTS" id="PR01463">
    <property type="entry name" value="EAGCHANLFMLY"/>
</dbReference>
<dbReference type="GO" id="GO:0005249">
    <property type="term" value="F:voltage-gated potassium channel activity"/>
    <property type="evidence" value="ECO:0007669"/>
    <property type="project" value="InterPro"/>
</dbReference>
<comment type="similarity">
    <text evidence="16">Belongs to the potassium channel family. H (Eag) (TC 1.A.1.20) subfamily. Kv12.3/KCNH4 sub-subfamily.</text>
</comment>
<dbReference type="FunFam" id="1.10.1200.260:FF:000002">
    <property type="entry name" value="Potassium voltage-gated channel subfamily H member 8"/>
    <property type="match status" value="1"/>
</dbReference>
<keyword evidence="5 24" id="KW-0812">Transmembrane</keyword>
<dbReference type="PRINTS" id="PR01465">
    <property type="entry name" value="ELKCHANNEL"/>
</dbReference>
<feature type="transmembrane region" description="Helical" evidence="24">
    <location>
        <begin position="231"/>
        <end position="253"/>
    </location>
</feature>
<dbReference type="CDD" id="cd00130">
    <property type="entry name" value="PAS"/>
    <property type="match status" value="1"/>
</dbReference>
<name>A0A671YEC5_SPAAU</name>
<evidence type="ECO:0000256" key="12">
    <source>
        <dbReference type="ARBA" id="ARBA00023180"/>
    </source>
</evidence>
<feature type="region of interest" description="Disordered" evidence="23">
    <location>
        <begin position="136"/>
        <end position="166"/>
    </location>
</feature>
<dbReference type="Pfam" id="PF00027">
    <property type="entry name" value="cNMP_binding"/>
    <property type="match status" value="1"/>
</dbReference>
<keyword evidence="11 24" id="KW-0472">Membrane</keyword>
<evidence type="ECO:0000256" key="22">
    <source>
        <dbReference type="SAM" id="Coils"/>
    </source>
</evidence>
<feature type="compositionally biased region" description="Polar residues" evidence="23">
    <location>
        <begin position="840"/>
        <end position="850"/>
    </location>
</feature>
<dbReference type="FunFam" id="2.60.120.10:FF:000014">
    <property type="entry name" value="Potassium voltage-gated channel, subfamily H (Eag-related), member 4"/>
    <property type="match status" value="1"/>
</dbReference>
<dbReference type="FunFam" id="3.30.450.20:FF:000001">
    <property type="entry name" value="Potassium voltage-gated channel subfamily H member 7"/>
    <property type="match status" value="1"/>
</dbReference>
<evidence type="ECO:0000259" key="26">
    <source>
        <dbReference type="PROSITE" id="PS50112"/>
    </source>
</evidence>
<keyword evidence="13" id="KW-0407">Ion channel</keyword>
<keyword evidence="29" id="KW-1185">Reference proteome</keyword>
<comment type="catalytic activity">
    <reaction evidence="14">
        <text>K(+)(in) = K(+)(out)</text>
        <dbReference type="Rhea" id="RHEA:29463"/>
        <dbReference type="ChEBI" id="CHEBI:29103"/>
    </reaction>
</comment>
<dbReference type="PANTHER" id="PTHR10217">
    <property type="entry name" value="VOLTAGE AND LIGAND GATED POTASSIUM CHANNEL"/>
    <property type="match status" value="1"/>
</dbReference>
<dbReference type="Gene3D" id="3.30.450.20">
    <property type="entry name" value="PAS domain"/>
    <property type="match status" value="1"/>
</dbReference>
<feature type="region of interest" description="Disordered" evidence="23">
    <location>
        <begin position="1183"/>
        <end position="1207"/>
    </location>
</feature>
<evidence type="ECO:0000256" key="7">
    <source>
        <dbReference type="ARBA" id="ARBA00022882"/>
    </source>
</evidence>
<feature type="transmembrane region" description="Helical" evidence="24">
    <location>
        <begin position="488"/>
        <end position="509"/>
    </location>
</feature>
<dbReference type="Proteomes" id="UP000472265">
    <property type="component" value="Chromosome 9"/>
</dbReference>
<evidence type="ECO:0000256" key="2">
    <source>
        <dbReference type="ARBA" id="ARBA00011552"/>
    </source>
</evidence>
<feature type="domain" description="Cyclic nucleotide-binding" evidence="25">
    <location>
        <begin position="618"/>
        <end position="735"/>
    </location>
</feature>
<dbReference type="InterPro" id="IPR018490">
    <property type="entry name" value="cNMP-bd_dom_sf"/>
</dbReference>
<dbReference type="SUPFAM" id="SSF55785">
    <property type="entry name" value="PYP-like sensor domain (PAS domain)"/>
    <property type="match status" value="1"/>
</dbReference>
<dbReference type="PROSITE" id="PS50113">
    <property type="entry name" value="PAC"/>
    <property type="match status" value="1"/>
</dbReference>
<feature type="compositionally biased region" description="Pro residues" evidence="23">
    <location>
        <begin position="1085"/>
        <end position="1098"/>
    </location>
</feature>
<evidence type="ECO:0000256" key="18">
    <source>
        <dbReference type="ARBA" id="ARBA00075970"/>
    </source>
</evidence>
<dbReference type="InterPro" id="IPR000014">
    <property type="entry name" value="PAS"/>
</dbReference>
<keyword evidence="7" id="KW-0851">Voltage-gated channel</keyword>
<accession>A0A671YEC5</accession>
<dbReference type="Gene3D" id="1.10.287.70">
    <property type="match status" value="1"/>
</dbReference>
<dbReference type="InterPro" id="IPR001610">
    <property type="entry name" value="PAC"/>
</dbReference>
<keyword evidence="22" id="KW-0175">Coiled coil</keyword>
<reference evidence="28" key="1">
    <citation type="submission" date="2021-04" db="EMBL/GenBank/DDBJ databases">
        <authorList>
            <consortium name="Wellcome Sanger Institute Data Sharing"/>
        </authorList>
    </citation>
    <scope>NUCLEOTIDE SEQUENCE [LARGE SCALE GENOMIC DNA]</scope>
</reference>